<organism evidence="1 2">
    <name type="scientific">Mesorhizobium australicum</name>
    <dbReference type="NCBI Taxonomy" id="536018"/>
    <lineage>
        <taxon>Bacteria</taxon>
        <taxon>Pseudomonadati</taxon>
        <taxon>Pseudomonadota</taxon>
        <taxon>Alphaproteobacteria</taxon>
        <taxon>Hyphomicrobiales</taxon>
        <taxon>Phyllobacteriaceae</taxon>
        <taxon>Mesorhizobium</taxon>
    </lineage>
</organism>
<proteinExistence type="predicted"/>
<keyword evidence="2" id="KW-1185">Reference proteome</keyword>
<name>A0ACC6SY62_9HYPH</name>
<accession>A0ACC6SY62</accession>
<reference evidence="1 2" key="1">
    <citation type="journal article" date="2024" name="Proc. Natl. Acad. Sci. U.S.A.">
        <title>The evolutionary genomics of adaptation to stress in wild rhizobium bacteria.</title>
        <authorList>
            <person name="Kehlet-Delgado H."/>
            <person name="Montoya A.P."/>
            <person name="Jensen K.T."/>
            <person name="Wendlandt C.E."/>
            <person name="Dexheimer C."/>
            <person name="Roberts M."/>
            <person name="Torres Martinez L."/>
            <person name="Friesen M.L."/>
            <person name="Griffitts J.S."/>
            <person name="Porter S.S."/>
        </authorList>
    </citation>
    <scope>NUCLEOTIDE SEQUENCE [LARGE SCALE GENOMIC DNA]</scope>
    <source>
        <strain evidence="1 2">M0468</strain>
    </source>
</reference>
<dbReference type="EMBL" id="JAMYRI010000006">
    <property type="protein sequence ID" value="MER9284727.1"/>
    <property type="molecule type" value="Genomic_DNA"/>
</dbReference>
<evidence type="ECO:0000313" key="2">
    <source>
        <dbReference type="Proteomes" id="UP001480082"/>
    </source>
</evidence>
<protein>
    <submittedName>
        <fullName evidence="1">Uncharacterized protein</fullName>
    </submittedName>
</protein>
<sequence length="184" mass="20461">MTPPMFFSRAVDGTPHDGGDTFLSRLREPGDVALLVVFDTWVRNWDRFFDGEDNADNLLYVKAAGRRKYDLVPIDHSSCFIGNDVDFPTGPAPEAWVLDPNVYGKFPAFDPYIDAKSVKRAVERLSQLERDFVVEVVNSIPAQWGFGPNAALSLVDLICGRAEYVVNTISGRLVDEPEIPGLVK</sequence>
<comment type="caution">
    <text evidence="1">The sequence shown here is derived from an EMBL/GenBank/DDBJ whole genome shotgun (WGS) entry which is preliminary data.</text>
</comment>
<evidence type="ECO:0000313" key="1">
    <source>
        <dbReference type="EMBL" id="MER9284727.1"/>
    </source>
</evidence>
<gene>
    <name evidence="1" type="ORF">NKI81_12275</name>
</gene>
<dbReference type="Proteomes" id="UP001480082">
    <property type="component" value="Unassembled WGS sequence"/>
</dbReference>